<evidence type="ECO:0000313" key="3">
    <source>
        <dbReference type="EMBL" id="MBW4360451.1"/>
    </source>
</evidence>
<dbReference type="Proteomes" id="UP000812031">
    <property type="component" value="Unassembled WGS sequence"/>
</dbReference>
<organism evidence="3 4">
    <name type="scientific">Flavobacterium taihuense</name>
    <dbReference type="NCBI Taxonomy" id="2857508"/>
    <lineage>
        <taxon>Bacteria</taxon>
        <taxon>Pseudomonadati</taxon>
        <taxon>Bacteroidota</taxon>
        <taxon>Flavobacteriia</taxon>
        <taxon>Flavobacteriales</taxon>
        <taxon>Flavobacteriaceae</taxon>
        <taxon>Flavobacterium</taxon>
    </lineage>
</organism>
<accession>A0ABS6XVX4</accession>
<dbReference type="RefSeq" id="WP_219316940.1">
    <property type="nucleotide sequence ID" value="NZ_JAHWYN010000006.1"/>
</dbReference>
<evidence type="ECO:0000256" key="1">
    <source>
        <dbReference type="SAM" id="SignalP"/>
    </source>
</evidence>
<keyword evidence="1" id="KW-0732">Signal</keyword>
<evidence type="ECO:0000313" key="4">
    <source>
        <dbReference type="Proteomes" id="UP000812031"/>
    </source>
</evidence>
<dbReference type="EMBL" id="JAHWYN010000006">
    <property type="protein sequence ID" value="MBW4360451.1"/>
    <property type="molecule type" value="Genomic_DNA"/>
</dbReference>
<dbReference type="CDD" id="cd03467">
    <property type="entry name" value="Rieske"/>
    <property type="match status" value="1"/>
</dbReference>
<keyword evidence="4" id="KW-1185">Reference proteome</keyword>
<reference evidence="3 4" key="1">
    <citation type="submission" date="2021-07" db="EMBL/GenBank/DDBJ databases">
        <title>Flavobacterium sp. nov. isolated from sediment on the Taihu Lake.</title>
        <authorList>
            <person name="Qu J.-H."/>
        </authorList>
    </citation>
    <scope>NUCLEOTIDE SEQUENCE [LARGE SCALE GENOMIC DNA]</scope>
    <source>
        <strain evidence="3 4">NAS39</strain>
    </source>
</reference>
<dbReference type="Pfam" id="PF00355">
    <property type="entry name" value="Rieske"/>
    <property type="match status" value="1"/>
</dbReference>
<dbReference type="PROSITE" id="PS51296">
    <property type="entry name" value="RIESKE"/>
    <property type="match status" value="1"/>
</dbReference>
<comment type="caution">
    <text evidence="3">The sequence shown here is derived from an EMBL/GenBank/DDBJ whole genome shotgun (WGS) entry which is preliminary data.</text>
</comment>
<feature type="signal peptide" evidence="1">
    <location>
        <begin position="1"/>
        <end position="29"/>
    </location>
</feature>
<name>A0ABS6XVX4_9FLAO</name>
<evidence type="ECO:0000259" key="2">
    <source>
        <dbReference type="PROSITE" id="PS51296"/>
    </source>
</evidence>
<sequence>MNRKEFFSRVGFGAAAVLMPACIAGVATSCSSDGSPDSGGSTSVVPPPTGVDFNMDISTGALAANGGYLVTKGIVIARTLAGDFLAVSASCTHEGTNVKYSSSGNNFVCPNHNSQFTNKGIVTQGPATANLKEYNTTLNGNTLRVFS</sequence>
<dbReference type="InterPro" id="IPR017941">
    <property type="entry name" value="Rieske_2Fe-2S"/>
</dbReference>
<proteinExistence type="predicted"/>
<feature type="domain" description="Rieske" evidence="2">
    <location>
        <begin position="74"/>
        <end position="145"/>
    </location>
</feature>
<dbReference type="PROSITE" id="PS51257">
    <property type="entry name" value="PROKAR_LIPOPROTEIN"/>
    <property type="match status" value="1"/>
</dbReference>
<feature type="chain" id="PRO_5047330767" evidence="1">
    <location>
        <begin position="30"/>
        <end position="147"/>
    </location>
</feature>
<protein>
    <submittedName>
        <fullName evidence="3">Rieske (2Fe-2S) protein</fullName>
    </submittedName>
</protein>
<gene>
    <name evidence="3" type="ORF">KZH69_08135</name>
</gene>